<dbReference type="FunFam" id="3.10.20.90:FF:000149">
    <property type="entry name" value="microtubule-associated proteins 1A/1B light chain 3C"/>
    <property type="match status" value="1"/>
</dbReference>
<evidence type="ECO:0000256" key="5">
    <source>
        <dbReference type="ARBA" id="ARBA00023136"/>
    </source>
</evidence>
<evidence type="ECO:0000313" key="12">
    <source>
        <dbReference type="Proteomes" id="UP000314294"/>
    </source>
</evidence>
<dbReference type="Proteomes" id="UP000314294">
    <property type="component" value="Unassembled WGS sequence"/>
</dbReference>
<dbReference type="OrthoDB" id="6738456at2759"/>
<dbReference type="AlphaFoldDB" id="A0A4Z2G8A2"/>
<accession>A0A4Z2G8A2</accession>
<gene>
    <name evidence="11" type="primary">MAP1LC3C_0</name>
    <name evidence="11" type="ORF">EYF80_040000</name>
</gene>
<dbReference type="SUPFAM" id="SSF54236">
    <property type="entry name" value="Ubiquitin-like"/>
    <property type="match status" value="1"/>
</dbReference>
<comment type="subcellular location">
    <subcellularLocation>
        <location evidence="1">Cytoplasmic vesicle</location>
        <location evidence="1">Autophagosome</location>
    </subcellularLocation>
    <subcellularLocation>
        <location evidence="8">Endomembrane system</location>
        <topology evidence="8">Lipid-anchor</topology>
    </subcellularLocation>
</comment>
<evidence type="ECO:0000256" key="3">
    <source>
        <dbReference type="ARBA" id="ARBA00022490"/>
    </source>
</evidence>
<sequence>MAPFEKSVEMMPFKQRRCLGNTPYDFFLETRKDEVCTIRTKFPNKLPVIVERYVREKTLPLLDKTKFLVPFELTLGQFLCLLRNKFSLESTQALFLLVAERSMSCMSSSMGEVYSHHSDTDGFLYITYASQEVFGAPPPASGSSNELNQQR</sequence>
<protein>
    <submittedName>
        <fullName evidence="11">Microtubule-associated proteins 1A/1B light chain 3C</fullName>
    </submittedName>
</protein>
<keyword evidence="4 10" id="KW-0072">Autophagy</keyword>
<dbReference type="PANTHER" id="PTHR10969">
    <property type="entry name" value="MICROTUBULE-ASSOCIATED PROTEINS 1A/1B LIGHT CHAIN 3-RELATED"/>
    <property type="match status" value="1"/>
</dbReference>
<dbReference type="InterPro" id="IPR029071">
    <property type="entry name" value="Ubiquitin-like_domsf"/>
</dbReference>
<proteinExistence type="inferred from homology"/>
<name>A0A4Z2G8A2_9TELE</name>
<comment type="similarity">
    <text evidence="2 10">Belongs to the ATG8 family.</text>
</comment>
<dbReference type="GO" id="GO:0005776">
    <property type="term" value="C:autophagosome"/>
    <property type="evidence" value="ECO:0007669"/>
    <property type="project" value="UniProtKB-SubCell"/>
</dbReference>
<dbReference type="Gene3D" id="3.10.20.90">
    <property type="entry name" value="Phosphatidylinositol 3-kinase Catalytic Subunit, Chain A, domain 1"/>
    <property type="match status" value="1"/>
</dbReference>
<evidence type="ECO:0000256" key="10">
    <source>
        <dbReference type="RuleBase" id="RU004384"/>
    </source>
</evidence>
<dbReference type="GO" id="GO:0006950">
    <property type="term" value="P:response to stress"/>
    <property type="evidence" value="ECO:0007669"/>
    <property type="project" value="UniProtKB-ARBA"/>
</dbReference>
<evidence type="ECO:0000256" key="7">
    <source>
        <dbReference type="ARBA" id="ARBA00023329"/>
    </source>
</evidence>
<dbReference type="Pfam" id="PF02991">
    <property type="entry name" value="ATG8"/>
    <property type="match status" value="1"/>
</dbReference>
<keyword evidence="3" id="KW-0963">Cytoplasm</keyword>
<keyword evidence="5" id="KW-0472">Membrane</keyword>
<evidence type="ECO:0000256" key="2">
    <source>
        <dbReference type="ARBA" id="ARBA00007293"/>
    </source>
</evidence>
<keyword evidence="12" id="KW-1185">Reference proteome</keyword>
<evidence type="ECO:0000256" key="1">
    <source>
        <dbReference type="ARBA" id="ARBA00004419"/>
    </source>
</evidence>
<dbReference type="GO" id="GO:0031410">
    <property type="term" value="C:cytoplasmic vesicle"/>
    <property type="evidence" value="ECO:0007669"/>
    <property type="project" value="UniProtKB-KW"/>
</dbReference>
<evidence type="ECO:0000256" key="6">
    <source>
        <dbReference type="ARBA" id="ARBA00023288"/>
    </source>
</evidence>
<organism evidence="11 12">
    <name type="scientific">Liparis tanakae</name>
    <name type="common">Tanaka's snailfish</name>
    <dbReference type="NCBI Taxonomy" id="230148"/>
    <lineage>
        <taxon>Eukaryota</taxon>
        <taxon>Metazoa</taxon>
        <taxon>Chordata</taxon>
        <taxon>Craniata</taxon>
        <taxon>Vertebrata</taxon>
        <taxon>Euteleostomi</taxon>
        <taxon>Actinopterygii</taxon>
        <taxon>Neopterygii</taxon>
        <taxon>Teleostei</taxon>
        <taxon>Neoteleostei</taxon>
        <taxon>Acanthomorphata</taxon>
        <taxon>Eupercaria</taxon>
        <taxon>Perciformes</taxon>
        <taxon>Cottioidei</taxon>
        <taxon>Cottales</taxon>
        <taxon>Liparidae</taxon>
        <taxon>Liparis</taxon>
    </lineage>
</organism>
<dbReference type="InterPro" id="IPR004241">
    <property type="entry name" value="Atg8-like"/>
</dbReference>
<evidence type="ECO:0000256" key="8">
    <source>
        <dbReference type="ARBA" id="ARBA00037868"/>
    </source>
</evidence>
<dbReference type="EMBL" id="SRLO01000641">
    <property type="protein sequence ID" value="TNN49776.1"/>
    <property type="molecule type" value="Genomic_DNA"/>
</dbReference>
<evidence type="ECO:0000256" key="4">
    <source>
        <dbReference type="ARBA" id="ARBA00023006"/>
    </source>
</evidence>
<feature type="lipid moiety-binding region" description="Phosphatidylserine amidated glycine; alternate" evidence="9">
    <location>
        <position position="135"/>
    </location>
</feature>
<comment type="caution">
    <text evidence="11">The sequence shown here is derived from an EMBL/GenBank/DDBJ whole genome shotgun (WGS) entry which is preliminary data.</text>
</comment>
<keyword evidence="6 9" id="KW-0449">Lipoprotein</keyword>
<reference evidence="11 12" key="1">
    <citation type="submission" date="2019-03" db="EMBL/GenBank/DDBJ databases">
        <title>First draft genome of Liparis tanakae, snailfish: a comprehensive survey of snailfish specific genes.</title>
        <authorList>
            <person name="Kim W."/>
            <person name="Song I."/>
            <person name="Jeong J.-H."/>
            <person name="Kim D."/>
            <person name="Kim S."/>
            <person name="Ryu S."/>
            <person name="Song J.Y."/>
            <person name="Lee S.K."/>
        </authorList>
    </citation>
    <scope>NUCLEOTIDE SEQUENCE [LARGE SCALE GENOMIC DNA]</scope>
    <source>
        <tissue evidence="11">Muscle</tissue>
    </source>
</reference>
<dbReference type="GO" id="GO:0016236">
    <property type="term" value="P:macroautophagy"/>
    <property type="evidence" value="ECO:0007669"/>
    <property type="project" value="UniProtKB-ARBA"/>
</dbReference>
<keyword evidence="7" id="KW-0968">Cytoplasmic vesicle</keyword>
<evidence type="ECO:0000313" key="11">
    <source>
        <dbReference type="EMBL" id="TNN49776.1"/>
    </source>
</evidence>
<dbReference type="GO" id="GO:0012505">
    <property type="term" value="C:endomembrane system"/>
    <property type="evidence" value="ECO:0007669"/>
    <property type="project" value="UniProtKB-SubCell"/>
</dbReference>
<evidence type="ECO:0000256" key="9">
    <source>
        <dbReference type="PIRSR" id="PIRSR604241-50"/>
    </source>
</evidence>